<dbReference type="EMBL" id="JAHMHR010000006">
    <property type="protein sequence ID" value="KAK1690335.1"/>
    <property type="molecule type" value="Genomic_DNA"/>
</dbReference>
<keyword evidence="3" id="KW-1185">Reference proteome</keyword>
<gene>
    <name evidence="2" type="ORF">BDP55DRAFT_628020</name>
</gene>
<evidence type="ECO:0000313" key="2">
    <source>
        <dbReference type="EMBL" id="KAK1690335.1"/>
    </source>
</evidence>
<feature type="region of interest" description="Disordered" evidence="1">
    <location>
        <begin position="59"/>
        <end position="85"/>
    </location>
</feature>
<dbReference type="GeneID" id="85456366"/>
<reference evidence="2" key="1">
    <citation type="submission" date="2021-06" db="EMBL/GenBank/DDBJ databases">
        <title>Comparative genomics, transcriptomics and evolutionary studies reveal genomic signatures of adaptation to plant cell wall in hemibiotrophic fungi.</title>
        <authorList>
            <consortium name="DOE Joint Genome Institute"/>
            <person name="Baroncelli R."/>
            <person name="Diaz J.F."/>
            <person name="Benocci T."/>
            <person name="Peng M."/>
            <person name="Battaglia E."/>
            <person name="Haridas S."/>
            <person name="Andreopoulos W."/>
            <person name="Labutti K."/>
            <person name="Pangilinan J."/>
            <person name="Floch G.L."/>
            <person name="Makela M.R."/>
            <person name="Henrissat B."/>
            <person name="Grigoriev I.V."/>
            <person name="Crouch J.A."/>
            <person name="De Vries R.P."/>
            <person name="Sukno S.A."/>
            <person name="Thon M.R."/>
        </authorList>
    </citation>
    <scope>NUCLEOTIDE SEQUENCE</scope>
    <source>
        <strain evidence="2">CBS 193.32</strain>
    </source>
</reference>
<evidence type="ECO:0000313" key="3">
    <source>
        <dbReference type="Proteomes" id="UP001224890"/>
    </source>
</evidence>
<name>A0AAJ0AWW3_9PEZI</name>
<feature type="compositionally biased region" description="Basic residues" evidence="1">
    <location>
        <begin position="69"/>
        <end position="82"/>
    </location>
</feature>
<dbReference type="AlphaFoldDB" id="A0AAJ0AWW3"/>
<dbReference type="RefSeq" id="XP_060434030.1">
    <property type="nucleotide sequence ID" value="XM_060571840.1"/>
</dbReference>
<sequence length="161" mass="18134">MRGAVSSAPGKPQSTILAILHADVYESAFRPVYLHESKGTHSLVEPSFRPTGYCSSALTGFDEREKERKKERKKEKGRKTVRTRPSGTFPGYWHMQSHLGEKVGIRESGVSGICWSHPRAKSTAASWMPWYGKSHTSTTPIIWKLPLLTRDAMALAWNFFL</sequence>
<dbReference type="Proteomes" id="UP001224890">
    <property type="component" value="Unassembled WGS sequence"/>
</dbReference>
<organism evidence="2 3">
    <name type="scientific">Colletotrichum godetiae</name>
    <dbReference type="NCBI Taxonomy" id="1209918"/>
    <lineage>
        <taxon>Eukaryota</taxon>
        <taxon>Fungi</taxon>
        <taxon>Dikarya</taxon>
        <taxon>Ascomycota</taxon>
        <taxon>Pezizomycotina</taxon>
        <taxon>Sordariomycetes</taxon>
        <taxon>Hypocreomycetidae</taxon>
        <taxon>Glomerellales</taxon>
        <taxon>Glomerellaceae</taxon>
        <taxon>Colletotrichum</taxon>
        <taxon>Colletotrichum acutatum species complex</taxon>
    </lineage>
</organism>
<evidence type="ECO:0000256" key="1">
    <source>
        <dbReference type="SAM" id="MobiDB-lite"/>
    </source>
</evidence>
<protein>
    <submittedName>
        <fullName evidence="2">Uncharacterized protein</fullName>
    </submittedName>
</protein>
<proteinExistence type="predicted"/>
<accession>A0AAJ0AWW3</accession>
<comment type="caution">
    <text evidence="2">The sequence shown here is derived from an EMBL/GenBank/DDBJ whole genome shotgun (WGS) entry which is preliminary data.</text>
</comment>